<keyword evidence="8 12" id="KW-1133">Transmembrane helix</keyword>
<dbReference type="PANTHER" id="PTHR48056:SF57">
    <property type="entry name" value="LEUCINE-RICH REPEAT-CONTAINING N-TERMINAL PLANT-TYPE DOMAIN-CONTAINING PROTEIN"/>
    <property type="match status" value="1"/>
</dbReference>
<dbReference type="FunFam" id="3.80.10.10:FF:000041">
    <property type="entry name" value="LRR receptor-like serine/threonine-protein kinase ERECTA"/>
    <property type="match status" value="1"/>
</dbReference>
<name>A0A396HVP0_MEDTR</name>
<comment type="caution">
    <text evidence="15">The sequence shown here is derived from an EMBL/GenBank/DDBJ whole genome shotgun (WGS) entry which is preliminary data.</text>
</comment>
<comment type="similarity">
    <text evidence="2">Belongs to the RLP family.</text>
</comment>
<evidence type="ECO:0000256" key="9">
    <source>
        <dbReference type="ARBA" id="ARBA00023136"/>
    </source>
</evidence>
<dbReference type="AlphaFoldDB" id="A0A396HVP0"/>
<proteinExistence type="inferred from homology"/>
<dbReference type="PROSITE" id="PS51450">
    <property type="entry name" value="LRR"/>
    <property type="match status" value="2"/>
</dbReference>
<sequence length="1066" mass="119558">MGSFFIPLPYFTFHFLLLLLITHFTSYTFSLCNQHDTSALLQFKNSFSVNTSSKPDDILSSCPSFSFKTESWKNNTDCCEWDGVTCDTMSDHVIGLDLSCNNLKGELHPNSTIFQLKHLHQLNLAFNNFSLSSMPIGVGDLVKLTHLNLSKCYLNGNIPSTISHLSKLVSLDLSSYWSEQVGLKLNSFIWKKLIHNATNLRELHLNSVDMSSITESSLSMLKNLSSSLVSLSLRKTELQGNLSSDILSLPNLQRLDLSFNQNLSGQLPKSNWSTPLRYLNLRLSAFSGEIPYSIGQLKSLTQLVLSDCNLDGMVPLSLWNLTQLTYLDLSFNKLNGEISPLLSNLKHLIHCDLGFNNFSGSIPIVYGNLIKLEYLSLYFNNLTGQVPSSLFHLPHLSHLYLAYNKLVGPIPIEIAKRSKLRYVGLDDNMLNGTIPHWCYSLPSLLELYLSDNNLTGFIGEFSTYSLQSLYLFNNNLQGHFPNSIFQLQNLTYLDLSSTNLSGVVDFHQFSKLNKLSSLDLSHNSFLSINIDSSADSILPNLESLYLSSANIKSFPKFLARVHNLQWLDLSNNNIHGKIPKWFHKKLLNTWKDIRYIDLSFNMLQGHLPIPPDGIVYFLLSNNNFTGNISSTFRNASSLYTLNLAHNNFQGDLPIPPSGIKYFSLSNNNFTGYISSTFCNASSLYMLDLAHNNLTGMIPQCLGTLTSLTVLDMQMNNLYGSIPRTFSKGNAFETIKLNGNQLEGPLPQSLANCSYLEVLDLGDNNVEDTFPDWLETLPELQVISLRSNNLHGAITCSSTKHTFPKLRIFDVSNNNFSGPLPTSCIKNFQGMMNVNDNNTGLQYMGDSYYYNDSVVVTMKGFFMELTKILTTFTTIDLSNNMFEGEIPQVIGELNSLKGLNLSNNGIIGSIPQSLSHLRNLEWLDLSCNQLKGEIPVALTNLNFLSVLNLSQNHLEGIIPKGQQFNTFGNDSFEGNTMLCGFQLSKSCKNEEDLPPHSTSEDEEESGFGWKAVAIGYACGAIFGLLLGYNVFFFTGKPEWLARHVEHMFDIRLKRTNNRAIANRRRMN</sequence>
<keyword evidence="9 12" id="KW-0472">Membrane</keyword>
<feature type="signal peptide" evidence="13">
    <location>
        <begin position="1"/>
        <end position="30"/>
    </location>
</feature>
<keyword evidence="10" id="KW-0675">Receptor</keyword>
<gene>
    <name evidence="15" type="ORF">MtrunA17_Chr5g0440101</name>
</gene>
<dbReference type="Gene3D" id="3.80.10.10">
    <property type="entry name" value="Ribonuclease Inhibitor"/>
    <property type="match status" value="6"/>
</dbReference>
<dbReference type="InterPro" id="IPR032675">
    <property type="entry name" value="LRR_dom_sf"/>
</dbReference>
<keyword evidence="4" id="KW-0433">Leucine-rich repeat</keyword>
<dbReference type="GO" id="GO:0005886">
    <property type="term" value="C:plasma membrane"/>
    <property type="evidence" value="ECO:0007669"/>
    <property type="project" value="UniProtKB-SubCell"/>
</dbReference>
<evidence type="ECO:0000259" key="14">
    <source>
        <dbReference type="Pfam" id="PF08263"/>
    </source>
</evidence>
<dbReference type="Pfam" id="PF00560">
    <property type="entry name" value="LRR_1"/>
    <property type="match status" value="9"/>
</dbReference>
<evidence type="ECO:0000256" key="11">
    <source>
        <dbReference type="ARBA" id="ARBA00023180"/>
    </source>
</evidence>
<evidence type="ECO:0000256" key="2">
    <source>
        <dbReference type="ARBA" id="ARBA00009592"/>
    </source>
</evidence>
<dbReference type="PANTHER" id="PTHR48056">
    <property type="entry name" value="LRR RECEPTOR-LIKE SERINE/THREONINE-PROTEIN KINASE-RELATED"/>
    <property type="match status" value="1"/>
</dbReference>
<evidence type="ECO:0000256" key="1">
    <source>
        <dbReference type="ARBA" id="ARBA00004251"/>
    </source>
</evidence>
<evidence type="ECO:0000256" key="6">
    <source>
        <dbReference type="ARBA" id="ARBA00022729"/>
    </source>
</evidence>
<feature type="domain" description="Leucine-rich repeat-containing N-terminal plant-type" evidence="14">
    <location>
        <begin position="34"/>
        <end position="87"/>
    </location>
</feature>
<dbReference type="InterPro" id="IPR003591">
    <property type="entry name" value="Leu-rich_rpt_typical-subtyp"/>
</dbReference>
<comment type="subcellular location">
    <subcellularLocation>
        <location evidence="1">Cell membrane</location>
        <topology evidence="1">Single-pass type I membrane protein</topology>
    </subcellularLocation>
</comment>
<dbReference type="Gramene" id="rna32953">
    <property type="protein sequence ID" value="RHN57412.1"/>
    <property type="gene ID" value="gene32953"/>
</dbReference>
<protein>
    <submittedName>
        <fullName evidence="15">Putative leucine-rich repeat-containing, plant-type, leucine-rich repeat domain, L</fullName>
    </submittedName>
</protein>
<dbReference type="InterPro" id="IPR001611">
    <property type="entry name" value="Leu-rich_rpt"/>
</dbReference>
<organism evidence="15">
    <name type="scientific">Medicago truncatula</name>
    <name type="common">Barrel medic</name>
    <name type="synonym">Medicago tribuloides</name>
    <dbReference type="NCBI Taxonomy" id="3880"/>
    <lineage>
        <taxon>Eukaryota</taxon>
        <taxon>Viridiplantae</taxon>
        <taxon>Streptophyta</taxon>
        <taxon>Embryophyta</taxon>
        <taxon>Tracheophyta</taxon>
        <taxon>Spermatophyta</taxon>
        <taxon>Magnoliopsida</taxon>
        <taxon>eudicotyledons</taxon>
        <taxon>Gunneridae</taxon>
        <taxon>Pentapetalae</taxon>
        <taxon>rosids</taxon>
        <taxon>fabids</taxon>
        <taxon>Fabales</taxon>
        <taxon>Fabaceae</taxon>
        <taxon>Papilionoideae</taxon>
        <taxon>50 kb inversion clade</taxon>
        <taxon>NPAAA clade</taxon>
        <taxon>Hologalegina</taxon>
        <taxon>IRL clade</taxon>
        <taxon>Trifolieae</taxon>
        <taxon>Medicago</taxon>
    </lineage>
</organism>
<evidence type="ECO:0000256" key="7">
    <source>
        <dbReference type="ARBA" id="ARBA00022737"/>
    </source>
</evidence>
<feature type="transmembrane region" description="Helical" evidence="12">
    <location>
        <begin position="1006"/>
        <end position="1032"/>
    </location>
</feature>
<evidence type="ECO:0000256" key="8">
    <source>
        <dbReference type="ARBA" id="ARBA00022989"/>
    </source>
</evidence>
<dbReference type="InterPro" id="IPR050647">
    <property type="entry name" value="Plant_LRR-RLKs"/>
</dbReference>
<dbReference type="Proteomes" id="UP000265566">
    <property type="component" value="Chromosome 5"/>
</dbReference>
<keyword evidence="5 12" id="KW-0812">Transmembrane</keyword>
<dbReference type="PRINTS" id="PR00019">
    <property type="entry name" value="LEURICHRPT"/>
</dbReference>
<keyword evidence="6 13" id="KW-0732">Signal</keyword>
<dbReference type="Pfam" id="PF08263">
    <property type="entry name" value="LRRNT_2"/>
    <property type="match status" value="1"/>
</dbReference>
<evidence type="ECO:0000256" key="5">
    <source>
        <dbReference type="ARBA" id="ARBA00022692"/>
    </source>
</evidence>
<evidence type="ECO:0000256" key="4">
    <source>
        <dbReference type="ARBA" id="ARBA00022614"/>
    </source>
</evidence>
<evidence type="ECO:0000256" key="3">
    <source>
        <dbReference type="ARBA" id="ARBA00022475"/>
    </source>
</evidence>
<evidence type="ECO:0000256" key="12">
    <source>
        <dbReference type="SAM" id="Phobius"/>
    </source>
</evidence>
<evidence type="ECO:0000256" key="10">
    <source>
        <dbReference type="ARBA" id="ARBA00023170"/>
    </source>
</evidence>
<dbReference type="SUPFAM" id="SSF52058">
    <property type="entry name" value="L domain-like"/>
    <property type="match status" value="3"/>
</dbReference>
<feature type="chain" id="PRO_5017286209" evidence="13">
    <location>
        <begin position="31"/>
        <end position="1066"/>
    </location>
</feature>
<evidence type="ECO:0000256" key="13">
    <source>
        <dbReference type="SAM" id="SignalP"/>
    </source>
</evidence>
<evidence type="ECO:0000313" key="15">
    <source>
        <dbReference type="EMBL" id="RHN57412.1"/>
    </source>
</evidence>
<dbReference type="FunFam" id="3.80.10.10:FF:000111">
    <property type="entry name" value="LRR receptor-like serine/threonine-protein kinase ERECTA"/>
    <property type="match status" value="1"/>
</dbReference>
<accession>A0A396HVP0</accession>
<dbReference type="EMBL" id="PSQE01000005">
    <property type="protein sequence ID" value="RHN57412.1"/>
    <property type="molecule type" value="Genomic_DNA"/>
</dbReference>
<keyword evidence="3" id="KW-1003">Cell membrane</keyword>
<dbReference type="FunFam" id="3.80.10.10:FF:000095">
    <property type="entry name" value="LRR receptor-like serine/threonine-protein kinase GSO1"/>
    <property type="match status" value="2"/>
</dbReference>
<keyword evidence="7" id="KW-0677">Repeat</keyword>
<dbReference type="InterPro" id="IPR013210">
    <property type="entry name" value="LRR_N_plant-typ"/>
</dbReference>
<keyword evidence="11" id="KW-0325">Glycoprotein</keyword>
<reference evidence="15" key="1">
    <citation type="journal article" date="2018" name="Nat. Plants">
        <title>Whole-genome landscape of Medicago truncatula symbiotic genes.</title>
        <authorList>
            <person name="Pecrix Y."/>
            <person name="Gamas P."/>
            <person name="Carrere S."/>
        </authorList>
    </citation>
    <scope>NUCLEOTIDE SEQUENCE</scope>
    <source>
        <tissue evidence="15">Leaves</tissue>
    </source>
</reference>
<dbReference type="SMART" id="SM00369">
    <property type="entry name" value="LRR_TYP"/>
    <property type="match status" value="13"/>
</dbReference>
<dbReference type="Pfam" id="PF13855">
    <property type="entry name" value="LRR_8"/>
    <property type="match status" value="3"/>
</dbReference>